<evidence type="ECO:0000313" key="5">
    <source>
        <dbReference type="Proteomes" id="UP000314986"/>
    </source>
</evidence>
<keyword evidence="5" id="KW-1185">Reference proteome</keyword>
<name>A0A4W3IYH8_CALMI</name>
<dbReference type="GO" id="GO:0008307">
    <property type="term" value="F:structural constituent of muscle"/>
    <property type="evidence" value="ECO:0007669"/>
    <property type="project" value="TreeGrafter"/>
</dbReference>
<evidence type="ECO:0000256" key="1">
    <source>
        <dbReference type="ARBA" id="ARBA00022737"/>
    </source>
</evidence>
<dbReference type="GeneTree" id="ENSGT01150000286978"/>
<dbReference type="Pfam" id="PF00041">
    <property type="entry name" value="fn3"/>
    <property type="match status" value="2"/>
</dbReference>
<feature type="domain" description="Fibronectin type-III" evidence="3">
    <location>
        <begin position="209"/>
        <end position="307"/>
    </location>
</feature>
<organism evidence="4 5">
    <name type="scientific">Callorhinchus milii</name>
    <name type="common">Ghost shark</name>
    <dbReference type="NCBI Taxonomy" id="7868"/>
    <lineage>
        <taxon>Eukaryota</taxon>
        <taxon>Metazoa</taxon>
        <taxon>Chordata</taxon>
        <taxon>Craniata</taxon>
        <taxon>Vertebrata</taxon>
        <taxon>Chondrichthyes</taxon>
        <taxon>Holocephali</taxon>
        <taxon>Chimaeriformes</taxon>
        <taxon>Callorhinchidae</taxon>
        <taxon>Callorhinchus</taxon>
    </lineage>
</organism>
<sequence>MTPYVGGPSIELKEFLEAEERTDISIVAKIKGVPFPTLTWCKAPAHKAEEKSKVEYDQHVNKIVTEDKCTLLIHQSLRKDTGLYTLTATNNLGTDSKEMRLNVLGRPGPPVGPIKFEGISAEHITLAWLPPKDDGGSKITNYVVEKREANRKTWMEVTNEVKECLCSVPKLLEGHEYVFRIMAQNKYGVGEPLDSEPETARNLFTLPGACDKPTISSVTHDSMIVNWEDPEYDGGSPVTGYWLERKETTGKRWNRVNRDPIRIMPLGVSYNVTGLIEGSNYQFRVFAINAAGIGPPSQPSDPTIARDPIAPPGPPFPKVTDWTKSTADVEWDPPTKDGGSRITGYFVEFKEEGKEEWEKVSVIDNA</sequence>
<evidence type="ECO:0000313" key="4">
    <source>
        <dbReference type="Ensembl" id="ENSCMIP00000032416.1"/>
    </source>
</evidence>
<dbReference type="CDD" id="cd00063">
    <property type="entry name" value="FN3"/>
    <property type="match status" value="3"/>
</dbReference>
<dbReference type="InterPro" id="IPR003961">
    <property type="entry name" value="FN3_dom"/>
</dbReference>
<feature type="domain" description="Fibronectin type-III" evidence="3">
    <location>
        <begin position="311"/>
        <end position="366"/>
    </location>
</feature>
<dbReference type="Proteomes" id="UP000314986">
    <property type="component" value="Unassembled WGS sequence"/>
</dbReference>
<dbReference type="GO" id="GO:0048738">
    <property type="term" value="P:cardiac muscle tissue development"/>
    <property type="evidence" value="ECO:0007669"/>
    <property type="project" value="TreeGrafter"/>
</dbReference>
<dbReference type="InterPro" id="IPR036116">
    <property type="entry name" value="FN3_sf"/>
</dbReference>
<dbReference type="STRING" id="7868.ENSCMIP00000032416"/>
<dbReference type="InterPro" id="IPR036179">
    <property type="entry name" value="Ig-like_dom_sf"/>
</dbReference>
<dbReference type="InParanoid" id="A0A4W3IYH8"/>
<dbReference type="FunFam" id="2.60.40.10:FF:001343">
    <property type="entry name" value="titin isoform X1"/>
    <property type="match status" value="1"/>
</dbReference>
<dbReference type="OMA" id="SANTNMV"/>
<reference evidence="5" key="1">
    <citation type="journal article" date="2006" name="Science">
        <title>Ancient noncoding elements conserved in the human genome.</title>
        <authorList>
            <person name="Venkatesh B."/>
            <person name="Kirkness E.F."/>
            <person name="Loh Y.H."/>
            <person name="Halpern A.L."/>
            <person name="Lee A.P."/>
            <person name="Johnson J."/>
            <person name="Dandona N."/>
            <person name="Viswanathan L.D."/>
            <person name="Tay A."/>
            <person name="Venter J.C."/>
            <person name="Strausberg R.L."/>
            <person name="Brenner S."/>
        </authorList>
    </citation>
    <scope>NUCLEOTIDE SEQUENCE [LARGE SCALE GENOMIC DNA]</scope>
</reference>
<dbReference type="FunFam" id="2.60.40.10:FF:000034">
    <property type="entry name" value="Titin isoform A"/>
    <property type="match status" value="1"/>
</dbReference>
<dbReference type="PANTHER" id="PTHR14340:SF13">
    <property type="entry name" value="TITIN"/>
    <property type="match status" value="1"/>
</dbReference>
<evidence type="ECO:0000256" key="2">
    <source>
        <dbReference type="ARBA" id="ARBA00023319"/>
    </source>
</evidence>
<evidence type="ECO:0000259" key="3">
    <source>
        <dbReference type="PROSITE" id="PS50853"/>
    </source>
</evidence>
<keyword evidence="1" id="KW-0677">Repeat</keyword>
<reference evidence="5" key="2">
    <citation type="journal article" date="2007" name="PLoS Biol.">
        <title>Survey sequencing and comparative analysis of the elephant shark (Callorhinchus milii) genome.</title>
        <authorList>
            <person name="Venkatesh B."/>
            <person name="Kirkness E.F."/>
            <person name="Loh Y.H."/>
            <person name="Halpern A.L."/>
            <person name="Lee A.P."/>
            <person name="Johnson J."/>
            <person name="Dandona N."/>
            <person name="Viswanathan L.D."/>
            <person name="Tay A."/>
            <person name="Venter J.C."/>
            <person name="Strausberg R.L."/>
            <person name="Brenner S."/>
        </authorList>
    </citation>
    <scope>NUCLEOTIDE SEQUENCE [LARGE SCALE GENOMIC DNA]</scope>
</reference>
<dbReference type="GO" id="GO:0031430">
    <property type="term" value="C:M band"/>
    <property type="evidence" value="ECO:0007669"/>
    <property type="project" value="TreeGrafter"/>
</dbReference>
<reference evidence="4" key="4">
    <citation type="submission" date="2025-08" db="UniProtKB">
        <authorList>
            <consortium name="Ensembl"/>
        </authorList>
    </citation>
    <scope>IDENTIFICATION</scope>
</reference>
<keyword evidence="2" id="KW-0393">Immunoglobulin domain</keyword>
<feature type="domain" description="Fibronectin type-III" evidence="3">
    <location>
        <begin position="110"/>
        <end position="208"/>
    </location>
</feature>
<dbReference type="PROSITE" id="PS50853">
    <property type="entry name" value="FN3"/>
    <property type="match status" value="3"/>
</dbReference>
<dbReference type="Pfam" id="PF07679">
    <property type="entry name" value="I-set"/>
    <property type="match status" value="1"/>
</dbReference>
<reference evidence="5" key="3">
    <citation type="journal article" date="2014" name="Nature">
        <title>Elephant shark genome provides unique insights into gnathostome evolution.</title>
        <authorList>
            <consortium name="International Elephant Shark Genome Sequencing Consortium"/>
            <person name="Venkatesh B."/>
            <person name="Lee A.P."/>
            <person name="Ravi V."/>
            <person name="Maurya A.K."/>
            <person name="Lian M.M."/>
            <person name="Swann J.B."/>
            <person name="Ohta Y."/>
            <person name="Flajnik M.F."/>
            <person name="Sutoh Y."/>
            <person name="Kasahara M."/>
            <person name="Hoon S."/>
            <person name="Gangu V."/>
            <person name="Roy S.W."/>
            <person name="Irimia M."/>
            <person name="Korzh V."/>
            <person name="Kondrychyn I."/>
            <person name="Lim Z.W."/>
            <person name="Tay B.H."/>
            <person name="Tohari S."/>
            <person name="Kong K.W."/>
            <person name="Ho S."/>
            <person name="Lorente-Galdos B."/>
            <person name="Quilez J."/>
            <person name="Marques-Bonet T."/>
            <person name="Raney B.J."/>
            <person name="Ingham P.W."/>
            <person name="Tay A."/>
            <person name="Hillier L.W."/>
            <person name="Minx P."/>
            <person name="Boehm T."/>
            <person name="Wilson R.K."/>
            <person name="Brenner S."/>
            <person name="Warren W.C."/>
        </authorList>
    </citation>
    <scope>NUCLEOTIDE SEQUENCE [LARGE SCALE GENOMIC DNA]</scope>
</reference>
<protein>
    <recommendedName>
        <fullName evidence="3">Fibronectin type-III domain-containing protein</fullName>
    </recommendedName>
</protein>
<dbReference type="InterPro" id="IPR013098">
    <property type="entry name" value="Ig_I-set"/>
</dbReference>
<dbReference type="GO" id="GO:0045214">
    <property type="term" value="P:sarcomere organization"/>
    <property type="evidence" value="ECO:0007669"/>
    <property type="project" value="TreeGrafter"/>
</dbReference>
<dbReference type="FunFam" id="2.60.40.10:FF:000012">
    <property type="entry name" value="titin isoform X1"/>
    <property type="match status" value="1"/>
</dbReference>
<dbReference type="PRINTS" id="PR00014">
    <property type="entry name" value="FNTYPEIII"/>
</dbReference>
<dbReference type="AlphaFoldDB" id="A0A4W3IYH8"/>
<dbReference type="Gene3D" id="2.60.40.10">
    <property type="entry name" value="Immunoglobulins"/>
    <property type="match status" value="4"/>
</dbReference>
<accession>A0A4W3IYH8</accession>
<dbReference type="SMART" id="SM00060">
    <property type="entry name" value="FN3"/>
    <property type="match status" value="3"/>
</dbReference>
<reference evidence="4" key="5">
    <citation type="submission" date="2025-09" db="UniProtKB">
        <authorList>
            <consortium name="Ensembl"/>
        </authorList>
    </citation>
    <scope>IDENTIFICATION</scope>
</reference>
<dbReference type="PANTHER" id="PTHR14340">
    <property type="entry name" value="MICROFIBRIL-ASSOCIATED GLYCOPROTEIN 3"/>
    <property type="match status" value="1"/>
</dbReference>
<dbReference type="Ensembl" id="ENSCMIT00000032908.1">
    <property type="protein sequence ID" value="ENSCMIP00000032416.1"/>
    <property type="gene ID" value="ENSCMIG00000013854.1"/>
</dbReference>
<dbReference type="SUPFAM" id="SSF48726">
    <property type="entry name" value="Immunoglobulin"/>
    <property type="match status" value="1"/>
</dbReference>
<dbReference type="InterPro" id="IPR013783">
    <property type="entry name" value="Ig-like_fold"/>
</dbReference>
<proteinExistence type="predicted"/>
<dbReference type="SUPFAM" id="SSF49265">
    <property type="entry name" value="Fibronectin type III"/>
    <property type="match status" value="2"/>
</dbReference>